<feature type="signal peptide" evidence="1">
    <location>
        <begin position="1"/>
        <end position="20"/>
    </location>
</feature>
<dbReference type="NCBIfam" id="TIGR02742">
    <property type="entry name" value="TrbC_Ftype"/>
    <property type="match status" value="1"/>
</dbReference>
<feature type="chain" id="PRO_5021978625" description="Type-F conjugative transfer system pilin assembly protein TrbC" evidence="1">
    <location>
        <begin position="21"/>
        <end position="203"/>
    </location>
</feature>
<dbReference type="Pfam" id="PF09673">
    <property type="entry name" value="TrbC_Ftype"/>
    <property type="match status" value="1"/>
</dbReference>
<dbReference type="InterPro" id="IPR019106">
    <property type="entry name" value="T4SS_TrbC"/>
</dbReference>
<keyword evidence="2" id="KW-0614">Plasmid</keyword>
<evidence type="ECO:0008006" key="3">
    <source>
        <dbReference type="Google" id="ProtNLM"/>
    </source>
</evidence>
<reference evidence="2" key="1">
    <citation type="submission" date="2019-04" db="EMBL/GenBank/DDBJ databases">
        <authorList>
            <person name="Hu G."/>
            <person name="Luo X."/>
        </authorList>
    </citation>
    <scope>NUCLEOTIDE SEQUENCE</scope>
    <source>
        <strain evidence="2">MM1L5</strain>
        <plasmid evidence="2">pMM1L5</plasmid>
    </source>
</reference>
<proteinExistence type="predicted"/>
<organism evidence="2">
    <name type="scientific">Morganella morganii</name>
    <name type="common">Proteus morganii</name>
    <dbReference type="NCBI Taxonomy" id="582"/>
    <lineage>
        <taxon>Bacteria</taxon>
        <taxon>Pseudomonadati</taxon>
        <taxon>Pseudomonadota</taxon>
        <taxon>Gammaproteobacteria</taxon>
        <taxon>Enterobacterales</taxon>
        <taxon>Morganellaceae</taxon>
        <taxon>Morganella</taxon>
    </lineage>
</organism>
<accession>A0A514C8R5</accession>
<evidence type="ECO:0000313" key="2">
    <source>
        <dbReference type="EMBL" id="QDH76098.1"/>
    </source>
</evidence>
<name>A0A514C8R5_MORMO</name>
<protein>
    <recommendedName>
        <fullName evidence="3">Type-F conjugative transfer system pilin assembly protein TrbC</fullName>
    </recommendedName>
</protein>
<sequence>MKMKRLILLLTGLAAFAAAAGTVQEQQQFIESLRDKSQSLREAPPALPETAAQSELSETDAAWLAQLQQRRQQDSQASQPRTQSDALYLISFSVPEDGLKLMIPEAAGFGIPSVINGLIDNDFRKTAAAVFRLTKENEHSGVQIDPTAFDRFGIRQVPALVVRCGEQYDVVYGNLKIGSALEAVVRDGECAETAQRLLNGGEK</sequence>
<evidence type="ECO:0000256" key="1">
    <source>
        <dbReference type="SAM" id="SignalP"/>
    </source>
</evidence>
<dbReference type="AlphaFoldDB" id="A0A514C8R5"/>
<geneLocation type="plasmid" evidence="2">
    <name>pMM1L5</name>
</geneLocation>
<dbReference type="EMBL" id="MK851048">
    <property type="protein sequence ID" value="QDH76098.1"/>
    <property type="molecule type" value="Genomic_DNA"/>
</dbReference>
<dbReference type="RefSeq" id="WP_247715241.1">
    <property type="nucleotide sequence ID" value="NZ_CP101058.1"/>
</dbReference>
<dbReference type="InterPro" id="IPR014113">
    <property type="entry name" value="T4SS_TrbC_subgr"/>
</dbReference>
<keyword evidence="1" id="KW-0732">Signal</keyword>